<dbReference type="EMBL" id="HACG01008527">
    <property type="protein sequence ID" value="CEK55392.1"/>
    <property type="molecule type" value="Transcribed_RNA"/>
</dbReference>
<protein>
    <submittedName>
        <fullName evidence="1">Uncharacterized protein</fullName>
    </submittedName>
</protein>
<sequence>MLNVRWINATCGAFTFLVRCTWYVASLLAIDVPQMRKEIGPPISCTLKCSEIDTYGLQKA</sequence>
<organism evidence="1">
    <name type="scientific">Arion vulgaris</name>
    <dbReference type="NCBI Taxonomy" id="1028688"/>
    <lineage>
        <taxon>Eukaryota</taxon>
        <taxon>Metazoa</taxon>
        <taxon>Spiralia</taxon>
        <taxon>Lophotrochozoa</taxon>
        <taxon>Mollusca</taxon>
        <taxon>Gastropoda</taxon>
        <taxon>Heterobranchia</taxon>
        <taxon>Euthyneura</taxon>
        <taxon>Panpulmonata</taxon>
        <taxon>Eupulmonata</taxon>
        <taxon>Stylommatophora</taxon>
        <taxon>Helicina</taxon>
        <taxon>Arionoidea</taxon>
        <taxon>Arionidae</taxon>
        <taxon>Arion</taxon>
    </lineage>
</organism>
<name>A0A0B6YGS0_9EUPU</name>
<proteinExistence type="predicted"/>
<reference evidence="1" key="1">
    <citation type="submission" date="2014-12" db="EMBL/GenBank/DDBJ databases">
        <title>Insight into the proteome of Arion vulgaris.</title>
        <authorList>
            <person name="Aradska J."/>
            <person name="Bulat T."/>
            <person name="Smidak R."/>
            <person name="Sarate P."/>
            <person name="Gangsoo J."/>
            <person name="Sialana F."/>
            <person name="Bilban M."/>
            <person name="Lubec G."/>
        </authorList>
    </citation>
    <scope>NUCLEOTIDE SEQUENCE</scope>
    <source>
        <tissue evidence="1">Skin</tissue>
    </source>
</reference>
<evidence type="ECO:0000313" key="1">
    <source>
        <dbReference type="EMBL" id="CEK55392.1"/>
    </source>
</evidence>
<gene>
    <name evidence="1" type="primary">ORF25091</name>
</gene>
<accession>A0A0B6YGS0</accession>
<dbReference type="AlphaFoldDB" id="A0A0B6YGS0"/>